<dbReference type="SUPFAM" id="SSF55874">
    <property type="entry name" value="ATPase domain of HSP90 chaperone/DNA topoisomerase II/histidine kinase"/>
    <property type="match status" value="1"/>
</dbReference>
<dbReference type="InterPro" id="IPR020568">
    <property type="entry name" value="Ribosomal_Su5_D2-typ_SF"/>
</dbReference>
<organism evidence="7 8">
    <name type="scientific">Malassezia japonica</name>
    <dbReference type="NCBI Taxonomy" id="223818"/>
    <lineage>
        <taxon>Eukaryota</taxon>
        <taxon>Fungi</taxon>
        <taxon>Dikarya</taxon>
        <taxon>Basidiomycota</taxon>
        <taxon>Ustilaginomycotina</taxon>
        <taxon>Malasseziomycetes</taxon>
        <taxon>Malasseziales</taxon>
        <taxon>Malasseziaceae</taxon>
        <taxon>Malassezia</taxon>
    </lineage>
</organism>
<comment type="similarity">
    <text evidence="2">Belongs to the DNA mismatch repair MutL/HexB family.</text>
</comment>
<keyword evidence="3" id="KW-0227">DNA damage</keyword>
<dbReference type="Proteomes" id="UP001217754">
    <property type="component" value="Chromosome 4"/>
</dbReference>
<evidence type="ECO:0000313" key="7">
    <source>
        <dbReference type="EMBL" id="WFD39443.1"/>
    </source>
</evidence>
<dbReference type="InterPro" id="IPR014762">
    <property type="entry name" value="DNA_mismatch_repair_CS"/>
</dbReference>
<dbReference type="SMART" id="SM01340">
    <property type="entry name" value="DNA_mis_repair"/>
    <property type="match status" value="1"/>
</dbReference>
<dbReference type="Pfam" id="PF16413">
    <property type="entry name" value="Mlh1_C"/>
    <property type="match status" value="1"/>
</dbReference>
<dbReference type="Gene3D" id="3.30.230.10">
    <property type="match status" value="1"/>
</dbReference>
<accession>A0AAF0F6Q8</accession>
<evidence type="ECO:0000256" key="5">
    <source>
        <dbReference type="ARBA" id="ARBA00023242"/>
    </source>
</evidence>
<protein>
    <submittedName>
        <fullName evidence="7">DNA mismatch repair protein Mlh1</fullName>
    </submittedName>
</protein>
<reference evidence="7" key="1">
    <citation type="submission" date="2023-03" db="EMBL/GenBank/DDBJ databases">
        <title>Mating type loci evolution in Malassezia.</title>
        <authorList>
            <person name="Coelho M.A."/>
        </authorList>
    </citation>
    <scope>NUCLEOTIDE SEQUENCE</scope>
    <source>
        <strain evidence="7">CBS 9431</strain>
    </source>
</reference>
<keyword evidence="4" id="KW-0234">DNA repair</keyword>
<dbReference type="GO" id="GO:0030983">
    <property type="term" value="F:mismatched DNA binding"/>
    <property type="evidence" value="ECO:0007669"/>
    <property type="project" value="InterPro"/>
</dbReference>
<keyword evidence="8" id="KW-1185">Reference proteome</keyword>
<sequence length="678" mass="75156">MAEPESDTARQAVRRPIARLDPDVVNRIAAGEIIHRPSNALKELLENSLDAGATQIKITLQDGGLKLLQIQDNGKGIPVDDMPLLCERFATSKLRSYEDLANMATFGFRGEALASISFVSASVTAVSKTRDEDIAYRASYFAGELLPPAPGQAAEPKPCAGTDGTTITAQDLFFNAPQRKKVFKSLSDEYNRALDVATKYAIHYGHMGVGISCKKAAAQSLDLNTPSDPKQTTLDVIRHVHGATLARDLMHLDTLQSDTFGCTVEGWVSNANWASKKTTFLCFINNRLVDCPSLKRSLESMYALLLPKGRHPWMYLALSIAPDRIDVNVHPTKQEVHFLDEDEIVEWITLRVQDLVSQHSSCRVYSTQRTSAMGVTTSEQTVQVLGPRHDRADPRHLVRVDHQAQSLDAMLSKPDTAKTQTERIAESACELTSIQELRQTIVDDRHVGLTEVVQNHKFVGVVDREQALSLLQHGTQLYLVRHSAVIEAFAYQLALRQFAAYTPVTLHPAPSLAELIGLGYDAEDADDEKAALGLSRDQVVAKIYDTLMERAEMLEEYFAIRLNAENGTVETLPALLPRHGALGLSLERLPALFFRLGPQVDWTDEKSCLDGVCRELAYAHVPSPRPVAESDDAWAIQHVWFANLLASRGRMIVPKSLEDNDFVQVASLPDLYRVFERC</sequence>
<dbReference type="SUPFAM" id="SSF54211">
    <property type="entry name" value="Ribosomal protein S5 domain 2-like"/>
    <property type="match status" value="1"/>
</dbReference>
<dbReference type="GO" id="GO:0140664">
    <property type="term" value="F:ATP-dependent DNA damage sensor activity"/>
    <property type="evidence" value="ECO:0007669"/>
    <property type="project" value="InterPro"/>
</dbReference>
<dbReference type="InterPro" id="IPR032189">
    <property type="entry name" value="Mlh1_C"/>
</dbReference>
<dbReference type="PANTHER" id="PTHR10073">
    <property type="entry name" value="DNA MISMATCH REPAIR PROTEIN MLH, PMS, MUTL"/>
    <property type="match status" value="1"/>
</dbReference>
<dbReference type="GO" id="GO:0005524">
    <property type="term" value="F:ATP binding"/>
    <property type="evidence" value="ECO:0007669"/>
    <property type="project" value="InterPro"/>
</dbReference>
<dbReference type="PANTHER" id="PTHR10073:SF12">
    <property type="entry name" value="DNA MISMATCH REPAIR PROTEIN MLH1"/>
    <property type="match status" value="1"/>
</dbReference>
<dbReference type="InterPro" id="IPR013507">
    <property type="entry name" value="DNA_mismatch_S5_2-like"/>
</dbReference>
<evidence type="ECO:0000256" key="4">
    <source>
        <dbReference type="ARBA" id="ARBA00023204"/>
    </source>
</evidence>
<keyword evidence="5" id="KW-0539">Nucleus</keyword>
<dbReference type="Pfam" id="PF13589">
    <property type="entry name" value="HATPase_c_3"/>
    <property type="match status" value="1"/>
</dbReference>
<dbReference type="Pfam" id="PF01119">
    <property type="entry name" value="DNA_mis_repair"/>
    <property type="match status" value="1"/>
</dbReference>
<dbReference type="Gene3D" id="3.30.565.10">
    <property type="entry name" value="Histidine kinase-like ATPase, C-terminal domain"/>
    <property type="match status" value="1"/>
</dbReference>
<dbReference type="FunFam" id="3.30.230.10:FF:000014">
    <property type="entry name" value="DNA mismatch repair protein Mlh1"/>
    <property type="match status" value="1"/>
</dbReference>
<dbReference type="RefSeq" id="XP_060122340.1">
    <property type="nucleotide sequence ID" value="XM_060266357.1"/>
</dbReference>
<evidence type="ECO:0000256" key="3">
    <source>
        <dbReference type="ARBA" id="ARBA00022763"/>
    </source>
</evidence>
<dbReference type="InterPro" id="IPR036890">
    <property type="entry name" value="HATPase_C_sf"/>
</dbReference>
<dbReference type="InterPro" id="IPR038973">
    <property type="entry name" value="MutL/Mlh/Pms-like"/>
</dbReference>
<feature type="domain" description="DNA mismatch repair protein S5" evidence="6">
    <location>
        <begin position="237"/>
        <end position="357"/>
    </location>
</feature>
<evidence type="ECO:0000256" key="1">
    <source>
        <dbReference type="ARBA" id="ARBA00004123"/>
    </source>
</evidence>
<dbReference type="GO" id="GO:0032389">
    <property type="term" value="C:MutLalpha complex"/>
    <property type="evidence" value="ECO:0007669"/>
    <property type="project" value="TreeGrafter"/>
</dbReference>
<dbReference type="NCBIfam" id="TIGR00585">
    <property type="entry name" value="mutl"/>
    <property type="match status" value="1"/>
</dbReference>
<evidence type="ECO:0000256" key="2">
    <source>
        <dbReference type="ARBA" id="ARBA00006082"/>
    </source>
</evidence>
<dbReference type="InterPro" id="IPR002099">
    <property type="entry name" value="MutL/Mlh/PMS"/>
</dbReference>
<dbReference type="GO" id="GO:0006298">
    <property type="term" value="P:mismatch repair"/>
    <property type="evidence" value="ECO:0007669"/>
    <property type="project" value="InterPro"/>
</dbReference>
<evidence type="ECO:0000259" key="6">
    <source>
        <dbReference type="SMART" id="SM01340"/>
    </source>
</evidence>
<dbReference type="GO" id="GO:0016887">
    <property type="term" value="F:ATP hydrolysis activity"/>
    <property type="evidence" value="ECO:0007669"/>
    <property type="project" value="InterPro"/>
</dbReference>
<dbReference type="GeneID" id="85226071"/>
<comment type="subcellular location">
    <subcellularLocation>
        <location evidence="1">Nucleus</location>
    </subcellularLocation>
</comment>
<dbReference type="AlphaFoldDB" id="A0AAF0F6Q8"/>
<gene>
    <name evidence="7" type="primary">mlh1</name>
    <name evidence="7" type="ORF">MJAP1_002420</name>
</gene>
<dbReference type="GO" id="GO:0061982">
    <property type="term" value="P:meiosis I cell cycle process"/>
    <property type="evidence" value="ECO:0007669"/>
    <property type="project" value="UniProtKB-ARBA"/>
</dbReference>
<dbReference type="CDD" id="cd16926">
    <property type="entry name" value="HATPase_MutL-MLH-PMS-like"/>
    <property type="match status" value="1"/>
</dbReference>
<evidence type="ECO:0000313" key="8">
    <source>
        <dbReference type="Proteomes" id="UP001217754"/>
    </source>
</evidence>
<dbReference type="InterPro" id="IPR014721">
    <property type="entry name" value="Ribsml_uS5_D2-typ_fold_subgr"/>
</dbReference>
<dbReference type="PROSITE" id="PS00058">
    <property type="entry name" value="DNA_MISMATCH_REPAIR_1"/>
    <property type="match status" value="1"/>
</dbReference>
<dbReference type="FunFam" id="3.30.565.10:FF:000109">
    <property type="entry name" value="Related to MLH1-DNA mismatch repair protein"/>
    <property type="match status" value="1"/>
</dbReference>
<proteinExistence type="inferred from homology"/>
<name>A0AAF0F6Q8_9BASI</name>
<dbReference type="EMBL" id="CP119961">
    <property type="protein sequence ID" value="WFD39443.1"/>
    <property type="molecule type" value="Genomic_DNA"/>
</dbReference>